<sequence length="1230" mass="133460">MSSIPFRVTDGLDAAGQKIVNVGYPDINSKMDGVSVDFFVQENTIQLYDATRTYDKNFAVIYDNRIYLSQVDITSPEAFNPVKWKPVRTDPSWKLVTTNAPALTNLSAGDHILAQTISSDVTFTLPTNALNGDVIVIRDNGSNLHDYTIDVSGNGRTISGLASYKITAKNSSNYFILNGSEWFVQTEYAGDVNKSFISNKSYPAGGYYKSIVGDQLMRETRYTGGIKIQLPKYARNGDTITTYDLDGNNPVTKTTVNVHPGSSHNIIVEYGSTPMKTVVFDSTDWGMFVFDSSLNAWRVFDADNLSRWKSVKTSTYLGQPNDRLVVYTETPSTVNITFPRDAARGDSFFIDTRYMKRGSTLTLNIDASSTNDFFVPDGNTLMNPRISAYRDFLANMESNTVKTQSFDIQNRGEQWEFVYFTNALGSGKDVWSVVTMSEIPYRVDRNVPEFYGMAAIASQSSVNKNKEEITTGQNPDCEDFVTAETLANKTASTVRRGITRYASNGESKAVSGNLSDEAWSGVAISPFLLNDRLSTTTMRGLLKVATQSQANAQSGSGENWAQVAVTPSTLNGRVATESMTGLSALVSANGTKPTTRTTPGTGVYDYNDHSKVITPKTLFEKNATEFSQGMVYIANQGEVNTGTADTATGALVVTATTLEGRQATASLTGLSRAATSTEVLSNTPPAGDNVHVSAKGLVSRTATETRWGLSETATQAEVDAGTLHDKWFVTPKTFGNWLARERLTVFDTSGLRTVGNIWEGQSFNIVIPTESQRGTARIATQNEVNDMTGTANDEIIVTPKKLSARLATTTQTGLSQIATQSEVDTGTNNTKYLTPLTALTSSRNSAGYRMTDTRYGVGITAILSNNNSANSVFEGNDILGSTRALTGYAHGDVLVSPRGLNTALANFLPLKAVAVSASAMEVGGNRIPSTDWVRRTIAQTITGEMTFTANPSIEKIRPYFYLNETSTTSHVSMIQWKRQGSNAFLDLGVNTIDGPLILNAMDENSRYYRIFTVERDGNAIFTNQVQNGGQNPTSGNHLVRFAYAEERYVRGPGNFAETITGNKTFVNTTYFKNSGVQNIWMGNTSKSGITINANESLNIGSLGGLQIRPNGLSSPSNTSSFESNGDLKVNAQVKIGSALPIDPDDAIRKDYLDSVIDDMNTTSGSRVFKGGDTMTGELIINSVKALTVNGDSNLNGTTTVNKLRIAVGNGEFLEIRANPTTKSVDFVWIS</sequence>
<accession>A0A223LE09</accession>
<dbReference type="RefSeq" id="YP_009834314.1">
    <property type="nucleotide sequence ID" value="NC_048673.1"/>
</dbReference>
<evidence type="ECO:0000313" key="2">
    <source>
        <dbReference type="Proteomes" id="UP000226092"/>
    </source>
</evidence>
<name>A0A223LE09_9CAUD</name>
<dbReference type="GeneID" id="55604381"/>
<reference evidence="1 2" key="1">
    <citation type="submission" date="2017-07" db="EMBL/GenBank/DDBJ databases">
        <title>In vitro design and evaluation of phage cocktails against multidrug-resistant Aeromonas salmonicida.</title>
        <authorList>
            <person name="Chen L."/>
            <person name="Yuan S."/>
            <person name="Ma Y."/>
        </authorList>
    </citation>
    <scope>NUCLEOTIDE SEQUENCE [LARGE SCALE GENOMIC DNA]</scope>
</reference>
<organism evidence="1 2">
    <name type="scientific">Aeromonas phage AS-zj</name>
    <dbReference type="NCBI Taxonomy" id="2024208"/>
    <lineage>
        <taxon>Viruses</taxon>
        <taxon>Duplodnaviria</taxon>
        <taxon>Heunggongvirae</taxon>
        <taxon>Uroviricota</taxon>
        <taxon>Caudoviricetes</taxon>
        <taxon>Pantevenvirales</taxon>
        <taxon>Straboviridae</taxon>
        <taxon>Emmerichvirinae</taxon>
        <taxon>Ceceduovirus</taxon>
        <taxon>Ceceduovirus aszj</taxon>
    </lineage>
</organism>
<proteinExistence type="predicted"/>
<dbReference type="EMBL" id="MF448340">
    <property type="protein sequence ID" value="ASU00136.1"/>
    <property type="molecule type" value="Genomic_DNA"/>
</dbReference>
<protein>
    <submittedName>
        <fullName evidence="1">Long tail fiber proximal subunit</fullName>
    </submittedName>
</protein>
<evidence type="ECO:0000313" key="1">
    <source>
        <dbReference type="EMBL" id="ASU00136.1"/>
    </source>
</evidence>
<dbReference type="KEGG" id="vg:55604381"/>
<dbReference type="Proteomes" id="UP000226092">
    <property type="component" value="Segment"/>
</dbReference>
<keyword evidence="2" id="KW-1185">Reference proteome</keyword>